<feature type="transmembrane region" description="Helical" evidence="1">
    <location>
        <begin position="130"/>
        <end position="155"/>
    </location>
</feature>
<evidence type="ECO:0000256" key="1">
    <source>
        <dbReference type="SAM" id="Phobius"/>
    </source>
</evidence>
<comment type="caution">
    <text evidence="3">The sequence shown here is derived from an EMBL/GenBank/DDBJ whole genome shotgun (WGS) entry which is preliminary data.</text>
</comment>
<dbReference type="EMBL" id="SOBT01000010">
    <property type="protein sequence ID" value="TDU26715.1"/>
    <property type="molecule type" value="Genomic_DNA"/>
</dbReference>
<dbReference type="PANTHER" id="PTHR35102">
    <property type="entry name" value="E3 UBIQUITIN-PROTEIN LIGASE"/>
    <property type="match status" value="1"/>
</dbReference>
<evidence type="ECO:0000259" key="2">
    <source>
        <dbReference type="Pfam" id="PF09835"/>
    </source>
</evidence>
<evidence type="ECO:0000313" key="4">
    <source>
        <dbReference type="Proteomes" id="UP000295341"/>
    </source>
</evidence>
<feature type="domain" description="DUF2062" evidence="2">
    <location>
        <begin position="26"/>
        <end position="153"/>
    </location>
</feature>
<keyword evidence="1" id="KW-0472">Membrane</keyword>
<dbReference type="AlphaFoldDB" id="A0A4R7NZD1"/>
<name>A0A4R7NZD1_9GAMM</name>
<gene>
    <name evidence="3" type="ORF">DFR24_3745</name>
</gene>
<dbReference type="PANTHER" id="PTHR35102:SF1">
    <property type="entry name" value="E3 UBIQUITIN-PROTEIN LIGASE"/>
    <property type="match status" value="1"/>
</dbReference>
<dbReference type="RefSeq" id="WP_133882891.1">
    <property type="nucleotide sequence ID" value="NZ_MWIN01000007.1"/>
</dbReference>
<keyword evidence="1" id="KW-1133">Transmembrane helix</keyword>
<sequence>MSGPAPTPVTQQSWWRRRVLAPLMAQLRQGTSPKMIAVTVAAGCVLSLFPILGSTTILCGIVAAAFGLNQPLIQTVNYLLYPAQIALLFPLYRAGEWLFQQPPVPLFSLTELTARFWNSPGQFFIDYGLVAVYGIVAWALIALPTFALLVVLLHAPIRTLAARMRRAEPASAVHE</sequence>
<proteinExistence type="predicted"/>
<dbReference type="Pfam" id="PF09835">
    <property type="entry name" value="DUF2062"/>
    <property type="match status" value="1"/>
</dbReference>
<accession>A0A4R7NZD1</accession>
<dbReference type="OrthoDB" id="338645at2"/>
<protein>
    <submittedName>
        <fullName evidence="3">Uncharacterized protein DUF2062</fullName>
    </submittedName>
</protein>
<dbReference type="Proteomes" id="UP000295341">
    <property type="component" value="Unassembled WGS sequence"/>
</dbReference>
<reference evidence="3 4" key="1">
    <citation type="submission" date="2019-03" db="EMBL/GenBank/DDBJ databases">
        <title>Genomic Encyclopedia of Type Strains, Phase IV (KMG-IV): sequencing the most valuable type-strain genomes for metagenomic binning, comparative biology and taxonomic classification.</title>
        <authorList>
            <person name="Goeker M."/>
        </authorList>
    </citation>
    <scope>NUCLEOTIDE SEQUENCE [LARGE SCALE GENOMIC DNA]</scope>
    <source>
        <strain evidence="3 4">DSM 26377</strain>
    </source>
</reference>
<keyword evidence="4" id="KW-1185">Reference proteome</keyword>
<feature type="transmembrane region" description="Helical" evidence="1">
    <location>
        <begin position="36"/>
        <end position="66"/>
    </location>
</feature>
<organism evidence="3 4">
    <name type="scientific">Panacagrimonas perspica</name>
    <dbReference type="NCBI Taxonomy" id="381431"/>
    <lineage>
        <taxon>Bacteria</taxon>
        <taxon>Pseudomonadati</taxon>
        <taxon>Pseudomonadota</taxon>
        <taxon>Gammaproteobacteria</taxon>
        <taxon>Nevskiales</taxon>
        <taxon>Nevskiaceae</taxon>
        <taxon>Panacagrimonas</taxon>
    </lineage>
</organism>
<dbReference type="InterPro" id="IPR018639">
    <property type="entry name" value="DUF2062"/>
</dbReference>
<evidence type="ECO:0000313" key="3">
    <source>
        <dbReference type="EMBL" id="TDU26715.1"/>
    </source>
</evidence>
<keyword evidence="1" id="KW-0812">Transmembrane</keyword>